<dbReference type="PANTHER" id="PTHR30290">
    <property type="entry name" value="PERIPLASMIC BINDING COMPONENT OF ABC TRANSPORTER"/>
    <property type="match status" value="1"/>
</dbReference>
<dbReference type="GO" id="GO:1904680">
    <property type="term" value="F:peptide transmembrane transporter activity"/>
    <property type="evidence" value="ECO:0007669"/>
    <property type="project" value="TreeGrafter"/>
</dbReference>
<dbReference type="EMBL" id="CP119321">
    <property type="protein sequence ID" value="WEK14709.1"/>
    <property type="molecule type" value="Genomic_DNA"/>
</dbReference>
<dbReference type="Pfam" id="PF00496">
    <property type="entry name" value="SBP_bac_5"/>
    <property type="match status" value="1"/>
</dbReference>
<evidence type="ECO:0000313" key="3">
    <source>
        <dbReference type="Proteomes" id="UP001213972"/>
    </source>
</evidence>
<feature type="domain" description="Solute-binding protein family 5" evidence="1">
    <location>
        <begin position="70"/>
        <end position="515"/>
    </location>
</feature>
<dbReference type="GO" id="GO:0042597">
    <property type="term" value="C:periplasmic space"/>
    <property type="evidence" value="ECO:0007669"/>
    <property type="project" value="UniProtKB-ARBA"/>
</dbReference>
<dbReference type="AlphaFoldDB" id="A0AAJ5W2N8"/>
<name>A0AAJ5W2N8_9MICO</name>
<accession>A0AAJ5W2N8</accession>
<evidence type="ECO:0000259" key="1">
    <source>
        <dbReference type="Pfam" id="PF00496"/>
    </source>
</evidence>
<sequence>MKIARLAAGVGVVAVGALVLSGCGNPYQSDVQEGTEIFVAYNEGFMAFNSSSSAGNNTANSNVKYITDSASSWGYYDNTPKWVRNTDFGTYEKTSDDPLTVDYKITADAVWSDGVPIDEADMLMAWAALSGNVEGGWAPAATTGYALITKTPVTGEKEITLQYDEPYVDWELVQPLTVSAHGTYALAYPDEYADVQAAWDTYKSDDSDDNFTKYTDAAKKFAEGAKEKVISAITDGDTEVLTALATAWNDAYVYTEMPDSPAAFLTAGQYNLLDTKEDEYTTLVANPLFTWGESPQYEKITIRAIADSTTALQALQSGELDIWTGQPTSDILELANGIENANVQTGVQASHEHVDLTFNNGGPFDPATYGGDADKALKVRQAFLKTIPRQEIVDKIIKPLNPDATVRNTHLVSASDTVRYPILSESNGSADYAEVDIDGAKALLEEAGVTGEVEVGFWYPEGNVRRAQEFELIAASAAKAGFKLVDQSEPNWVFTDPSQEPINPHDATIFAWSQTSLAVGGSDQIYACYDDPMAKGGNYNGFCNDATTEALKTLNTTSDADQQTELLKTAEAGIWADAASIPIYQFPGLLVSSDRVTGVKIMPLSPDYFWNFWEWAPAGAASE</sequence>
<dbReference type="GO" id="GO:0015833">
    <property type="term" value="P:peptide transport"/>
    <property type="evidence" value="ECO:0007669"/>
    <property type="project" value="TreeGrafter"/>
</dbReference>
<gene>
    <name evidence="2" type="ORF">P0Y48_05785</name>
</gene>
<evidence type="ECO:0000313" key="2">
    <source>
        <dbReference type="EMBL" id="WEK14709.1"/>
    </source>
</evidence>
<protein>
    <submittedName>
        <fullName evidence="2">ABC transporter family substrate-binding protein</fullName>
    </submittedName>
</protein>
<dbReference type="InterPro" id="IPR000914">
    <property type="entry name" value="SBP_5_dom"/>
</dbReference>
<dbReference type="CDD" id="cd08501">
    <property type="entry name" value="PBP2_Lpqw"/>
    <property type="match status" value="1"/>
</dbReference>
<dbReference type="InterPro" id="IPR039424">
    <property type="entry name" value="SBP_5"/>
</dbReference>
<dbReference type="Gene3D" id="3.40.190.10">
    <property type="entry name" value="Periplasmic binding protein-like II"/>
    <property type="match status" value="1"/>
</dbReference>
<dbReference type="Proteomes" id="UP001213972">
    <property type="component" value="Chromosome"/>
</dbReference>
<dbReference type="SUPFAM" id="SSF53850">
    <property type="entry name" value="Periplasmic binding protein-like II"/>
    <property type="match status" value="1"/>
</dbReference>
<dbReference type="InterPro" id="IPR030678">
    <property type="entry name" value="Peptide/Ni-bd"/>
</dbReference>
<proteinExistence type="predicted"/>
<dbReference type="Gene3D" id="3.10.105.10">
    <property type="entry name" value="Dipeptide-binding Protein, Domain 3"/>
    <property type="match status" value="1"/>
</dbReference>
<dbReference type="PANTHER" id="PTHR30290:SF65">
    <property type="entry name" value="MONOACYL PHOSPHATIDYLINOSITOL TETRAMANNOSIDE-BINDING PROTEIN LPQW-RELATED"/>
    <property type="match status" value="1"/>
</dbReference>
<dbReference type="PROSITE" id="PS51257">
    <property type="entry name" value="PROKAR_LIPOPROTEIN"/>
    <property type="match status" value="1"/>
</dbReference>
<dbReference type="PIRSF" id="PIRSF002741">
    <property type="entry name" value="MppA"/>
    <property type="match status" value="1"/>
</dbReference>
<dbReference type="GO" id="GO:0043190">
    <property type="term" value="C:ATP-binding cassette (ABC) transporter complex"/>
    <property type="evidence" value="ECO:0007669"/>
    <property type="project" value="InterPro"/>
</dbReference>
<reference evidence="2" key="1">
    <citation type="submission" date="2023-03" db="EMBL/GenBank/DDBJ databases">
        <title>Andean soil-derived lignocellulolytic bacterial consortium as a source of novel taxa and putative plastic-active enzymes.</title>
        <authorList>
            <person name="Diaz-Garcia L."/>
            <person name="Chuvochina M."/>
            <person name="Feuerriegel G."/>
            <person name="Bunk B."/>
            <person name="Sproer C."/>
            <person name="Streit W.R."/>
            <person name="Rodriguez L.M."/>
            <person name="Overmann J."/>
            <person name="Jimenez D.J."/>
        </authorList>
    </citation>
    <scope>NUCLEOTIDE SEQUENCE</scope>
    <source>
        <strain evidence="2">MAG 4610</strain>
    </source>
</reference>
<dbReference type="Gene3D" id="3.90.76.10">
    <property type="entry name" value="Dipeptide-binding Protein, Domain 1"/>
    <property type="match status" value="1"/>
</dbReference>
<organism evidence="2 3">
    <name type="scientific">Candidatus Microbacterium phytovorans</name>
    <dbReference type="NCBI Taxonomy" id="3121374"/>
    <lineage>
        <taxon>Bacteria</taxon>
        <taxon>Bacillati</taxon>
        <taxon>Actinomycetota</taxon>
        <taxon>Actinomycetes</taxon>
        <taxon>Micrococcales</taxon>
        <taxon>Microbacteriaceae</taxon>
        <taxon>Microbacterium</taxon>
    </lineage>
</organism>